<keyword evidence="1" id="KW-1133">Transmembrane helix</keyword>
<reference evidence="2 3" key="1">
    <citation type="submission" date="2011-02" db="EMBL/GenBank/DDBJ databases">
        <authorList>
            <person name="Weinstock G."/>
            <person name="Sodergren E."/>
            <person name="Clifton S."/>
            <person name="Fulton L."/>
            <person name="Fulton B."/>
            <person name="Courtney L."/>
            <person name="Fronick C."/>
            <person name="Harrison M."/>
            <person name="Strong C."/>
            <person name="Farmer C."/>
            <person name="Delahaunty K."/>
            <person name="Markovic C."/>
            <person name="Hall O."/>
            <person name="Minx P."/>
            <person name="Tomlinson C."/>
            <person name="Mitreva M."/>
            <person name="Hou S."/>
            <person name="Chen J."/>
            <person name="Wollam A."/>
            <person name="Pepin K.H."/>
            <person name="Johnson M."/>
            <person name="Bhonagiri V."/>
            <person name="Zhang X."/>
            <person name="Suruliraj S."/>
            <person name="Warren W."/>
            <person name="Chinwalla A."/>
            <person name="Mardis E.R."/>
            <person name="Wilson R.K."/>
        </authorList>
    </citation>
    <scope>NUCLEOTIDE SEQUENCE [LARGE SCALE GENOMIC DNA]</scope>
    <source>
        <strain evidence="2 3">YIT 11841</strain>
    </source>
</reference>
<keyword evidence="1" id="KW-0812">Transmembrane</keyword>
<keyword evidence="3" id="KW-1185">Reference proteome</keyword>
<dbReference type="STRING" id="762982.HMPREF9442_01671"/>
<name>F3QU02_9BACT</name>
<evidence type="ECO:0000313" key="3">
    <source>
        <dbReference type="Proteomes" id="UP000005546"/>
    </source>
</evidence>
<organism evidence="2 3">
    <name type="scientific">Paraprevotella xylaniphila YIT 11841</name>
    <dbReference type="NCBI Taxonomy" id="762982"/>
    <lineage>
        <taxon>Bacteria</taxon>
        <taxon>Pseudomonadati</taxon>
        <taxon>Bacteroidota</taxon>
        <taxon>Bacteroidia</taxon>
        <taxon>Bacteroidales</taxon>
        <taxon>Prevotellaceae</taxon>
        <taxon>Paraprevotella</taxon>
    </lineage>
</organism>
<gene>
    <name evidence="2" type="ORF">HMPREF9442_01671</name>
</gene>
<dbReference type="EMBL" id="AFBR01000040">
    <property type="protein sequence ID" value="EGG54411.1"/>
    <property type="molecule type" value="Genomic_DNA"/>
</dbReference>
<keyword evidence="1" id="KW-0472">Membrane</keyword>
<evidence type="ECO:0000313" key="2">
    <source>
        <dbReference type="EMBL" id="EGG54411.1"/>
    </source>
</evidence>
<proteinExistence type="predicted"/>
<evidence type="ECO:0000256" key="1">
    <source>
        <dbReference type="SAM" id="Phobius"/>
    </source>
</evidence>
<dbReference type="HOGENOM" id="CLU_1213873_0_0_10"/>
<dbReference type="AlphaFoldDB" id="F3QU02"/>
<sequence length="228" mass="26614">MKISSILMKKAIDAFTLKFPNRKFVFITIILSITLISVSTIPLSAQERVDIDTLLYRYHNPEQDHYPDLLPEDCYLELYLENGILKKGYFWGTSDEFEQAREGYECGYFVMPMTDIKQDKDSISFRLDIVKTSSGEKVNTFVKAPIDRHIRSWQEAMSHYQTWEPFTDRMEDEIQMSISFARWLENDVVRYGMSPMKDSITVKNLTCPYNDKNGRVFVLLKGKIPLSS</sequence>
<protein>
    <submittedName>
        <fullName evidence="2">Uncharacterized protein</fullName>
    </submittedName>
</protein>
<accession>F3QU02</accession>
<dbReference type="Proteomes" id="UP000005546">
    <property type="component" value="Unassembled WGS sequence"/>
</dbReference>
<comment type="caution">
    <text evidence="2">The sequence shown here is derived from an EMBL/GenBank/DDBJ whole genome shotgun (WGS) entry which is preliminary data.</text>
</comment>
<feature type="transmembrane region" description="Helical" evidence="1">
    <location>
        <begin position="24"/>
        <end position="45"/>
    </location>
</feature>